<comment type="catalytic activity">
    <reaction evidence="18">
        <text>(3R)-hydroxyoctadecanoyl-[ACP] = (2E)-octadecenoyl-[ACP] + H2O</text>
        <dbReference type="Rhea" id="RHEA:41924"/>
        <dbReference type="Rhea" id="RHEA-COMP:9654"/>
        <dbReference type="Rhea" id="RHEA-COMP:9655"/>
        <dbReference type="ChEBI" id="CHEBI:15377"/>
        <dbReference type="ChEBI" id="CHEBI:78488"/>
        <dbReference type="ChEBI" id="CHEBI:78489"/>
    </reaction>
    <physiologicalReaction direction="left-to-right" evidence="18">
        <dbReference type="Rhea" id="RHEA:41925"/>
    </physiologicalReaction>
</comment>
<evidence type="ECO:0000256" key="14">
    <source>
        <dbReference type="ARBA" id="ARBA00023373"/>
    </source>
</evidence>
<dbReference type="InterPro" id="IPR001227">
    <property type="entry name" value="Ac_transferase_dom_sf"/>
</dbReference>
<dbReference type="Gene3D" id="1.10.1200.10">
    <property type="entry name" value="ACP-like"/>
    <property type="match status" value="1"/>
</dbReference>
<dbReference type="InterPro" id="IPR020841">
    <property type="entry name" value="PKS_Beta-ketoAc_synthase_dom"/>
</dbReference>
<evidence type="ECO:0000256" key="29">
    <source>
        <dbReference type="ARBA" id="ARBA00047810"/>
    </source>
</evidence>
<evidence type="ECO:0000256" key="3">
    <source>
        <dbReference type="ARBA" id="ARBA00022450"/>
    </source>
</evidence>
<dbReference type="InterPro" id="IPR049900">
    <property type="entry name" value="PKS_mFAS_DH"/>
</dbReference>
<dbReference type="SMART" id="SM00826">
    <property type="entry name" value="PKS_DH"/>
    <property type="match status" value="1"/>
</dbReference>
<evidence type="ECO:0000256" key="13">
    <source>
        <dbReference type="ARBA" id="ARBA00023351"/>
    </source>
</evidence>
<evidence type="ECO:0000256" key="9">
    <source>
        <dbReference type="ARBA" id="ARBA00023239"/>
    </source>
</evidence>
<evidence type="ECO:0000256" key="4">
    <source>
        <dbReference type="ARBA" id="ARBA00022553"/>
    </source>
</evidence>
<dbReference type="GO" id="GO:0006633">
    <property type="term" value="P:fatty acid biosynthetic process"/>
    <property type="evidence" value="ECO:0007669"/>
    <property type="project" value="InterPro"/>
</dbReference>
<dbReference type="GO" id="GO:0071770">
    <property type="term" value="P:DIM/DIP cell wall layer assembly"/>
    <property type="evidence" value="ECO:0007669"/>
    <property type="project" value="TreeGrafter"/>
</dbReference>
<evidence type="ECO:0000256" key="42">
    <source>
        <dbReference type="ARBA" id="ARBA00048935"/>
    </source>
</evidence>
<reference evidence="57 58" key="1">
    <citation type="journal article" date="2018" name="Nat. Biotechnol.">
        <title>A standardized bacterial taxonomy based on genome phylogeny substantially revises the tree of life.</title>
        <authorList>
            <person name="Parks D.H."/>
            <person name="Chuvochina M."/>
            <person name="Waite D.W."/>
            <person name="Rinke C."/>
            <person name="Skarshewski A."/>
            <person name="Chaumeil P.A."/>
            <person name="Hugenholtz P."/>
        </authorList>
    </citation>
    <scope>NUCLEOTIDE SEQUENCE [LARGE SCALE GENOMIC DNA]</scope>
    <source>
        <strain evidence="57">UBA11264</strain>
    </source>
</reference>
<comment type="catalytic activity">
    <reaction evidence="22">
        <text>3-oxooctadecanoyl-[ACP] + NADPH + H(+) = (3R)-hydroxyoctadecanoyl-[ACP] + NADP(+)</text>
        <dbReference type="Rhea" id="RHEA:41920"/>
        <dbReference type="Rhea" id="RHEA-COMP:9653"/>
        <dbReference type="Rhea" id="RHEA-COMP:9654"/>
        <dbReference type="ChEBI" id="CHEBI:15378"/>
        <dbReference type="ChEBI" id="CHEBI:57783"/>
        <dbReference type="ChEBI" id="CHEBI:58349"/>
        <dbReference type="ChEBI" id="CHEBI:78487"/>
        <dbReference type="ChEBI" id="CHEBI:78488"/>
    </reaction>
    <physiologicalReaction direction="left-to-right" evidence="22">
        <dbReference type="Rhea" id="RHEA:41921"/>
    </physiologicalReaction>
</comment>
<dbReference type="GO" id="GO:0004312">
    <property type="term" value="F:fatty acid synthase activity"/>
    <property type="evidence" value="ECO:0007669"/>
    <property type="project" value="TreeGrafter"/>
</dbReference>
<comment type="catalytic activity">
    <reaction evidence="20">
        <text>(3R)-hydroxybutanoyl-[ACP] = (2E)-butenoyl-[ACP] + H2O</text>
        <dbReference type="Rhea" id="RHEA:41808"/>
        <dbReference type="Rhea" id="RHEA-COMP:9626"/>
        <dbReference type="Rhea" id="RHEA-COMP:9627"/>
        <dbReference type="ChEBI" id="CHEBI:15377"/>
        <dbReference type="ChEBI" id="CHEBI:78451"/>
        <dbReference type="ChEBI" id="CHEBI:78453"/>
    </reaction>
    <physiologicalReaction direction="left-to-right" evidence="20">
        <dbReference type="Rhea" id="RHEA:41809"/>
    </physiologicalReaction>
</comment>
<comment type="catalytic activity">
    <reaction evidence="46">
        <text>3-oxododecanoyl-[ACP] + NADPH + H(+) = (3R)-hydroxydodecanoyl-[ACP] + NADP(+)</text>
        <dbReference type="Rhea" id="RHEA:41872"/>
        <dbReference type="Rhea" id="RHEA-COMP:9641"/>
        <dbReference type="Rhea" id="RHEA-COMP:9642"/>
        <dbReference type="ChEBI" id="CHEBI:15378"/>
        <dbReference type="ChEBI" id="CHEBI:57783"/>
        <dbReference type="ChEBI" id="CHEBI:58349"/>
        <dbReference type="ChEBI" id="CHEBI:78469"/>
        <dbReference type="ChEBI" id="CHEBI:78470"/>
    </reaction>
    <physiologicalReaction direction="left-to-right" evidence="46">
        <dbReference type="Rhea" id="RHEA:41873"/>
    </physiologicalReaction>
</comment>
<feature type="domain" description="Ketosynthase family 3 (KS3)" evidence="55">
    <location>
        <begin position="5"/>
        <end position="434"/>
    </location>
</feature>
<dbReference type="Pfam" id="PF21089">
    <property type="entry name" value="PKS_DH_N"/>
    <property type="match status" value="1"/>
</dbReference>
<dbReference type="InterPro" id="IPR032821">
    <property type="entry name" value="PKS_assoc"/>
</dbReference>
<dbReference type="SMART" id="SM00822">
    <property type="entry name" value="PKS_KR"/>
    <property type="match status" value="1"/>
</dbReference>
<evidence type="ECO:0000313" key="58">
    <source>
        <dbReference type="Proteomes" id="UP000262210"/>
    </source>
</evidence>
<evidence type="ECO:0000256" key="46">
    <source>
        <dbReference type="ARBA" id="ARBA00049263"/>
    </source>
</evidence>
<dbReference type="FunFam" id="3.40.47.10:FF:000019">
    <property type="entry name" value="Polyketide synthase type I"/>
    <property type="match status" value="1"/>
</dbReference>
<dbReference type="SMART" id="SM00829">
    <property type="entry name" value="PKS_ER"/>
    <property type="match status" value="1"/>
</dbReference>
<evidence type="ECO:0000256" key="2">
    <source>
        <dbReference type="ARBA" id="ARBA00006484"/>
    </source>
</evidence>
<proteinExistence type="inferred from homology"/>
<evidence type="ECO:0000256" key="33">
    <source>
        <dbReference type="ARBA" id="ARBA00048051"/>
    </source>
</evidence>
<evidence type="ECO:0000256" key="17">
    <source>
        <dbReference type="ARBA" id="ARBA00023398"/>
    </source>
</evidence>
<evidence type="ECO:0000256" key="18">
    <source>
        <dbReference type="ARBA" id="ARBA00023399"/>
    </source>
</evidence>
<evidence type="ECO:0000256" key="39">
    <source>
        <dbReference type="ARBA" id="ARBA00048650"/>
    </source>
</evidence>
<comment type="catalytic activity">
    <reaction evidence="13">
        <text>(3R)-hydroxydodecanoyl-[ACP] = (2E)-dodecenoyl-[ACP] + H2O</text>
        <dbReference type="Rhea" id="RHEA:41876"/>
        <dbReference type="Rhea" id="RHEA-COMP:9642"/>
        <dbReference type="Rhea" id="RHEA-COMP:9643"/>
        <dbReference type="ChEBI" id="CHEBI:15377"/>
        <dbReference type="ChEBI" id="CHEBI:78470"/>
        <dbReference type="ChEBI" id="CHEBI:78472"/>
    </reaction>
    <physiologicalReaction direction="left-to-right" evidence="13">
        <dbReference type="Rhea" id="RHEA:41877"/>
    </physiologicalReaction>
</comment>
<organism evidence="57 58">
    <name type="scientific">Serratia grimesii</name>
    <dbReference type="NCBI Taxonomy" id="82995"/>
    <lineage>
        <taxon>Bacteria</taxon>
        <taxon>Pseudomonadati</taxon>
        <taxon>Pseudomonadota</taxon>
        <taxon>Gammaproteobacteria</taxon>
        <taxon>Enterobacterales</taxon>
        <taxon>Yersiniaceae</taxon>
        <taxon>Serratia</taxon>
    </lineage>
</organism>
<evidence type="ECO:0000256" key="5">
    <source>
        <dbReference type="ARBA" id="ARBA00022679"/>
    </source>
</evidence>
<feature type="region of interest" description="N-terminal hotdog fold" evidence="53">
    <location>
        <begin position="904"/>
        <end position="1029"/>
    </location>
</feature>
<evidence type="ECO:0000256" key="44">
    <source>
        <dbReference type="ARBA" id="ARBA00049109"/>
    </source>
</evidence>
<name>A0A9C7QWQ5_9GAMM</name>
<keyword evidence="6" id="KW-0702">S-nitrosylation</keyword>
<dbReference type="CDD" id="cd05195">
    <property type="entry name" value="enoyl_red"/>
    <property type="match status" value="1"/>
</dbReference>
<dbReference type="InterPro" id="IPR050091">
    <property type="entry name" value="PKS_NRPS_Biosynth_Enz"/>
</dbReference>
<dbReference type="RefSeq" id="WP_278431807.1">
    <property type="nucleotide sequence ID" value="NZ_DPSM01000028.1"/>
</dbReference>
<dbReference type="InterPro" id="IPR013968">
    <property type="entry name" value="PKS_KR"/>
</dbReference>
<dbReference type="InterPro" id="IPR049552">
    <property type="entry name" value="PKS_DH_N"/>
</dbReference>
<dbReference type="GO" id="GO:0019171">
    <property type="term" value="F:(3R)-hydroxyacyl-[acyl-carrier-protein] dehydratase activity"/>
    <property type="evidence" value="ECO:0007669"/>
    <property type="project" value="UniProtKB-EC"/>
</dbReference>
<comment type="catalytic activity">
    <reaction evidence="42">
        <text>3-oxotetradecanoyl-[ACP] + NADPH + H(+) = (3R)-hydroxytetradecanoyl-[ACP] + NADP(+)</text>
        <dbReference type="Rhea" id="RHEA:41888"/>
        <dbReference type="Rhea" id="RHEA-COMP:9645"/>
        <dbReference type="Rhea" id="RHEA-COMP:9646"/>
        <dbReference type="ChEBI" id="CHEBI:15378"/>
        <dbReference type="ChEBI" id="CHEBI:57783"/>
        <dbReference type="ChEBI" id="CHEBI:58349"/>
        <dbReference type="ChEBI" id="CHEBI:78473"/>
        <dbReference type="ChEBI" id="CHEBI:78474"/>
    </reaction>
    <physiologicalReaction direction="left-to-right" evidence="42">
        <dbReference type="Rhea" id="RHEA:41889"/>
    </physiologicalReaction>
</comment>
<evidence type="ECO:0000259" key="56">
    <source>
        <dbReference type="PROSITE" id="PS52019"/>
    </source>
</evidence>
<comment type="catalytic activity">
    <reaction evidence="14">
        <text>(3R)-hydroxyhexanoyl-[ACP] = (2E)-hexenoyl-[ACP] + H2O</text>
        <dbReference type="Rhea" id="RHEA:41828"/>
        <dbReference type="Rhea" id="RHEA-COMP:9630"/>
        <dbReference type="Rhea" id="RHEA-COMP:9631"/>
        <dbReference type="ChEBI" id="CHEBI:15377"/>
        <dbReference type="ChEBI" id="CHEBI:78457"/>
        <dbReference type="ChEBI" id="CHEBI:78458"/>
    </reaction>
    <physiologicalReaction direction="left-to-right" evidence="14">
        <dbReference type="Rhea" id="RHEA:41829"/>
    </physiologicalReaction>
</comment>
<dbReference type="SMART" id="SM00823">
    <property type="entry name" value="PKS_PP"/>
    <property type="match status" value="1"/>
</dbReference>
<evidence type="ECO:0000256" key="47">
    <source>
        <dbReference type="ARBA" id="ARBA00049414"/>
    </source>
</evidence>
<evidence type="ECO:0000256" key="21">
    <source>
        <dbReference type="ARBA" id="ARBA00023442"/>
    </source>
</evidence>
<dbReference type="InterPro" id="IPR018201">
    <property type="entry name" value="Ketoacyl_synth_AS"/>
</dbReference>
<dbReference type="Pfam" id="PF16197">
    <property type="entry name" value="KAsynt_C_assoc"/>
    <property type="match status" value="1"/>
</dbReference>
<comment type="catalytic activity">
    <reaction evidence="40">
        <text>holo-[ACP] + acetyl-CoA = acetyl-[ACP] + CoA</text>
        <dbReference type="Rhea" id="RHEA:41788"/>
        <dbReference type="Rhea" id="RHEA-COMP:9621"/>
        <dbReference type="Rhea" id="RHEA-COMP:9685"/>
        <dbReference type="ChEBI" id="CHEBI:57287"/>
        <dbReference type="ChEBI" id="CHEBI:57288"/>
        <dbReference type="ChEBI" id="CHEBI:64479"/>
        <dbReference type="ChEBI" id="CHEBI:78446"/>
        <dbReference type="EC" id="2.3.1.38"/>
    </reaction>
    <physiologicalReaction direction="left-to-right" evidence="40">
        <dbReference type="Rhea" id="RHEA:41789"/>
    </physiologicalReaction>
</comment>
<evidence type="ECO:0000256" key="50">
    <source>
        <dbReference type="ARBA" id="ARBA00049521"/>
    </source>
</evidence>
<evidence type="ECO:0000256" key="11">
    <source>
        <dbReference type="ARBA" id="ARBA00023315"/>
    </source>
</evidence>
<dbReference type="SMART" id="SM00825">
    <property type="entry name" value="PKS_KS"/>
    <property type="match status" value="1"/>
</dbReference>
<dbReference type="GO" id="GO:0005737">
    <property type="term" value="C:cytoplasm"/>
    <property type="evidence" value="ECO:0007669"/>
    <property type="project" value="TreeGrafter"/>
</dbReference>
<dbReference type="Pfam" id="PF08659">
    <property type="entry name" value="KR"/>
    <property type="match status" value="1"/>
</dbReference>
<dbReference type="InterPro" id="IPR013149">
    <property type="entry name" value="ADH-like_C"/>
</dbReference>
<comment type="catalytic activity">
    <reaction evidence="16">
        <text>a (3R)-hydroxyacyl-[ACP] = a (2E)-enoyl-[ACP] + H2O</text>
        <dbReference type="Rhea" id="RHEA:13097"/>
        <dbReference type="Rhea" id="RHEA-COMP:9925"/>
        <dbReference type="Rhea" id="RHEA-COMP:9945"/>
        <dbReference type="ChEBI" id="CHEBI:15377"/>
        <dbReference type="ChEBI" id="CHEBI:78784"/>
        <dbReference type="ChEBI" id="CHEBI:78827"/>
        <dbReference type="EC" id="4.2.1.59"/>
    </reaction>
    <physiologicalReaction direction="left-to-right" evidence="16">
        <dbReference type="Rhea" id="RHEA:13098"/>
    </physiologicalReaction>
</comment>
<feature type="active site" description="Proton acceptor; for dehydratase activity" evidence="53">
    <location>
        <position position="937"/>
    </location>
</feature>
<dbReference type="SUPFAM" id="SSF53474">
    <property type="entry name" value="alpha/beta-Hydrolases"/>
    <property type="match status" value="1"/>
</dbReference>
<dbReference type="SUPFAM" id="SSF47336">
    <property type="entry name" value="ACP-like"/>
    <property type="match status" value="1"/>
</dbReference>
<dbReference type="SUPFAM" id="SSF55048">
    <property type="entry name" value="Probable ACP-binding domain of malonyl-CoA ACP transacylase"/>
    <property type="match status" value="1"/>
</dbReference>
<dbReference type="Pfam" id="PF00975">
    <property type="entry name" value="Thioesterase"/>
    <property type="match status" value="1"/>
</dbReference>
<comment type="function">
    <text evidence="21">Fatty acid synthetase is a multifunctional enzyme that catalyzes the de novo biosynthesis of long-chain saturated fatty acids starting from acetyl-CoA and malonyl-CoA in the presence of NADPH. This multifunctional protein contains 7 catalytic activities and a site for the binding of the prosthetic group 4'-phosphopantetheine of the acyl carrier protein ([ACP]) domain.</text>
</comment>
<dbReference type="Gene3D" id="3.10.129.110">
    <property type="entry name" value="Polyketide synthase dehydratase"/>
    <property type="match status" value="1"/>
</dbReference>
<dbReference type="PROSITE" id="PS52019">
    <property type="entry name" value="PKS_MFAS_DH"/>
    <property type="match status" value="1"/>
</dbReference>
<evidence type="ECO:0000256" key="40">
    <source>
        <dbReference type="ARBA" id="ARBA00048691"/>
    </source>
</evidence>
<evidence type="ECO:0000256" key="7">
    <source>
        <dbReference type="ARBA" id="ARBA00022857"/>
    </source>
</evidence>
<dbReference type="InterPro" id="IPR011032">
    <property type="entry name" value="GroES-like_sf"/>
</dbReference>
<feature type="active site" description="Proton donor; for dehydratase activity" evidence="53">
    <location>
        <position position="1105"/>
    </location>
</feature>
<evidence type="ECO:0000256" key="23">
    <source>
        <dbReference type="ARBA" id="ARBA00047394"/>
    </source>
</evidence>
<keyword evidence="9" id="KW-0456">Lyase</keyword>
<comment type="catalytic activity">
    <reaction evidence="35">
        <text>tetradecanoyl-[ACP] + H2O = tetradecanoate + holo-[ACP] + H(+)</text>
        <dbReference type="Rhea" id="RHEA:30123"/>
        <dbReference type="Rhea" id="RHEA-COMP:9648"/>
        <dbReference type="Rhea" id="RHEA-COMP:9685"/>
        <dbReference type="ChEBI" id="CHEBI:15377"/>
        <dbReference type="ChEBI" id="CHEBI:15378"/>
        <dbReference type="ChEBI" id="CHEBI:30807"/>
        <dbReference type="ChEBI" id="CHEBI:64479"/>
        <dbReference type="ChEBI" id="CHEBI:78477"/>
        <dbReference type="EC" id="3.1.2.14"/>
    </reaction>
    <physiologicalReaction direction="left-to-right" evidence="35">
        <dbReference type="Rhea" id="RHEA:30124"/>
    </physiologicalReaction>
</comment>
<dbReference type="PROSITE" id="PS00606">
    <property type="entry name" value="KS3_1"/>
    <property type="match status" value="1"/>
</dbReference>
<evidence type="ECO:0000256" key="36">
    <source>
        <dbReference type="ARBA" id="ARBA00048420"/>
    </source>
</evidence>
<dbReference type="PANTHER" id="PTHR43775">
    <property type="entry name" value="FATTY ACID SYNTHASE"/>
    <property type="match status" value="1"/>
</dbReference>
<comment type="pathway">
    <text evidence="1">Lipid metabolism; fatty acid biosynthesis.</text>
</comment>
<comment type="catalytic activity">
    <reaction evidence="38">
        <text>3-oxohexanoyl-[ACP] + NADPH + H(+) = (3R)-hydroxyhexanoyl-[ACP] + NADP(+)</text>
        <dbReference type="Rhea" id="RHEA:41824"/>
        <dbReference type="Rhea" id="RHEA-COMP:9629"/>
        <dbReference type="Rhea" id="RHEA-COMP:9630"/>
        <dbReference type="ChEBI" id="CHEBI:15378"/>
        <dbReference type="ChEBI" id="CHEBI:57783"/>
        <dbReference type="ChEBI" id="CHEBI:58349"/>
        <dbReference type="ChEBI" id="CHEBI:78456"/>
        <dbReference type="ChEBI" id="CHEBI:78457"/>
    </reaction>
    <physiologicalReaction direction="left-to-right" evidence="38">
        <dbReference type="Rhea" id="RHEA:41825"/>
    </physiologicalReaction>
</comment>
<dbReference type="GO" id="GO:0005886">
    <property type="term" value="C:plasma membrane"/>
    <property type="evidence" value="ECO:0007669"/>
    <property type="project" value="TreeGrafter"/>
</dbReference>
<evidence type="ECO:0000256" key="16">
    <source>
        <dbReference type="ARBA" id="ARBA00023394"/>
    </source>
</evidence>
<evidence type="ECO:0000256" key="22">
    <source>
        <dbReference type="ARBA" id="ARBA00047300"/>
    </source>
</evidence>
<accession>A0A9C7QWQ5</accession>
<dbReference type="GO" id="GO:0004315">
    <property type="term" value="F:3-oxoacyl-[acyl-carrier-protein] synthase activity"/>
    <property type="evidence" value="ECO:0007669"/>
    <property type="project" value="UniProtKB-EC"/>
</dbReference>
<dbReference type="InterPro" id="IPR014031">
    <property type="entry name" value="Ketoacyl_synth_C"/>
</dbReference>
<dbReference type="InterPro" id="IPR006162">
    <property type="entry name" value="Ppantetheine_attach_site"/>
</dbReference>
<dbReference type="Pfam" id="PF00698">
    <property type="entry name" value="Acyl_transf_1"/>
    <property type="match status" value="1"/>
</dbReference>
<comment type="catalytic activity">
    <reaction evidence="23">
        <text>hexanoyl-[ACP] + malonyl-[ACP] + H(+) = 3-oxooctanoyl-[ACP] + holo-[ACP] + CO2</text>
        <dbReference type="Rhea" id="RHEA:41836"/>
        <dbReference type="Rhea" id="RHEA-COMP:9623"/>
        <dbReference type="Rhea" id="RHEA-COMP:9632"/>
        <dbReference type="Rhea" id="RHEA-COMP:9633"/>
        <dbReference type="Rhea" id="RHEA-COMP:9685"/>
        <dbReference type="ChEBI" id="CHEBI:15378"/>
        <dbReference type="ChEBI" id="CHEBI:16526"/>
        <dbReference type="ChEBI" id="CHEBI:64479"/>
        <dbReference type="ChEBI" id="CHEBI:78449"/>
        <dbReference type="ChEBI" id="CHEBI:78459"/>
        <dbReference type="ChEBI" id="CHEBI:78460"/>
    </reaction>
    <physiologicalReaction direction="left-to-right" evidence="23">
        <dbReference type="Rhea" id="RHEA:41837"/>
    </physiologicalReaction>
</comment>
<comment type="similarity">
    <text evidence="2">Belongs to the short-chain dehydrogenases/reductases (SDR) family.</text>
</comment>
<evidence type="ECO:0000256" key="45">
    <source>
        <dbReference type="ARBA" id="ARBA00049171"/>
    </source>
</evidence>
<dbReference type="CDD" id="cd00833">
    <property type="entry name" value="PKS"/>
    <property type="match status" value="1"/>
</dbReference>
<dbReference type="PROSITE" id="PS00012">
    <property type="entry name" value="PHOSPHOPANTETHEINE"/>
    <property type="match status" value="1"/>
</dbReference>
<comment type="catalytic activity">
    <reaction evidence="41">
        <text>hexadecanoyl-[ACP] + H2O = hexadecanoate + holo-[ACP] + H(+)</text>
        <dbReference type="Rhea" id="RHEA:41932"/>
        <dbReference type="Rhea" id="RHEA-COMP:9652"/>
        <dbReference type="Rhea" id="RHEA-COMP:9685"/>
        <dbReference type="ChEBI" id="CHEBI:7896"/>
        <dbReference type="ChEBI" id="CHEBI:15377"/>
        <dbReference type="ChEBI" id="CHEBI:15378"/>
        <dbReference type="ChEBI" id="CHEBI:64479"/>
        <dbReference type="ChEBI" id="CHEBI:78483"/>
        <dbReference type="EC" id="3.1.2.14"/>
    </reaction>
    <physiologicalReaction direction="left-to-right" evidence="41">
        <dbReference type="Rhea" id="RHEA:41933"/>
    </physiologicalReaction>
</comment>
<comment type="catalytic activity">
    <reaction evidence="31">
        <text>3-oxobutanoyl-[ACP] + NADPH + H(+) = (3R)-hydroxybutanoyl-[ACP] + NADP(+)</text>
        <dbReference type="Rhea" id="RHEA:41804"/>
        <dbReference type="Rhea" id="RHEA-COMP:9625"/>
        <dbReference type="Rhea" id="RHEA-COMP:9626"/>
        <dbReference type="ChEBI" id="CHEBI:15378"/>
        <dbReference type="ChEBI" id="CHEBI:57783"/>
        <dbReference type="ChEBI" id="CHEBI:58349"/>
        <dbReference type="ChEBI" id="CHEBI:78450"/>
        <dbReference type="ChEBI" id="CHEBI:78451"/>
    </reaction>
    <physiologicalReaction direction="left-to-right" evidence="31">
        <dbReference type="Rhea" id="RHEA:41805"/>
    </physiologicalReaction>
</comment>
<evidence type="ECO:0000256" key="25">
    <source>
        <dbReference type="ARBA" id="ARBA00047440"/>
    </source>
</evidence>
<dbReference type="InterPro" id="IPR020807">
    <property type="entry name" value="PKS_DH"/>
</dbReference>
<comment type="catalytic activity">
    <reaction evidence="24">
        <text>a (3R)-hydroxyacyl-[ACP] + NADP(+) = a 3-oxoacyl-[ACP] + NADPH + H(+)</text>
        <dbReference type="Rhea" id="RHEA:17397"/>
        <dbReference type="Rhea" id="RHEA-COMP:9916"/>
        <dbReference type="Rhea" id="RHEA-COMP:9945"/>
        <dbReference type="ChEBI" id="CHEBI:15378"/>
        <dbReference type="ChEBI" id="CHEBI:57783"/>
        <dbReference type="ChEBI" id="CHEBI:58349"/>
        <dbReference type="ChEBI" id="CHEBI:78776"/>
        <dbReference type="ChEBI" id="CHEBI:78827"/>
        <dbReference type="EC" id="1.1.1.100"/>
    </reaction>
    <physiologicalReaction direction="right-to-left" evidence="24">
        <dbReference type="Rhea" id="RHEA:17399"/>
    </physiologicalReaction>
</comment>
<evidence type="ECO:0000256" key="32">
    <source>
        <dbReference type="ARBA" id="ARBA00047961"/>
    </source>
</evidence>
<comment type="catalytic activity">
    <reaction evidence="29">
        <text>(2E)-hexadecenoyl-[ACP] + NADPH + H(+) = hexadecanoyl-[ACP] + NADP(+)</text>
        <dbReference type="Rhea" id="RHEA:41912"/>
        <dbReference type="Rhea" id="RHEA-COMP:9651"/>
        <dbReference type="Rhea" id="RHEA-COMP:9652"/>
        <dbReference type="ChEBI" id="CHEBI:15378"/>
        <dbReference type="ChEBI" id="CHEBI:57783"/>
        <dbReference type="ChEBI" id="CHEBI:58349"/>
        <dbReference type="ChEBI" id="CHEBI:78481"/>
        <dbReference type="ChEBI" id="CHEBI:78483"/>
    </reaction>
    <physiologicalReaction direction="left-to-right" evidence="29">
        <dbReference type="Rhea" id="RHEA:41913"/>
    </physiologicalReaction>
</comment>
<dbReference type="PROSITE" id="PS52004">
    <property type="entry name" value="KS3_2"/>
    <property type="match status" value="1"/>
</dbReference>
<comment type="catalytic activity">
    <reaction evidence="12">
        <text>(3R)-hydroxyoctanoyl-[ACP] = (2E)-octenoyl-[ACP] + H2O</text>
        <dbReference type="Rhea" id="RHEA:41844"/>
        <dbReference type="Rhea" id="RHEA-COMP:9634"/>
        <dbReference type="Rhea" id="RHEA-COMP:9635"/>
        <dbReference type="ChEBI" id="CHEBI:15377"/>
        <dbReference type="ChEBI" id="CHEBI:78461"/>
        <dbReference type="ChEBI" id="CHEBI:78462"/>
    </reaction>
    <physiologicalReaction direction="left-to-right" evidence="12">
        <dbReference type="Rhea" id="RHEA:41845"/>
    </physiologicalReaction>
</comment>
<dbReference type="GO" id="GO:0004316">
    <property type="term" value="F:3-oxoacyl-[acyl-carrier-protein] reductase (NADPH) activity"/>
    <property type="evidence" value="ECO:0007669"/>
    <property type="project" value="UniProtKB-EC"/>
</dbReference>
<comment type="catalytic activity">
    <reaction evidence="33">
        <text>hexadecanoyl-[ACP] + malonyl-[ACP] + H(+) = 3-oxooctadecanoyl-[ACP] + holo-[ACP] + CO2</text>
        <dbReference type="Rhea" id="RHEA:41916"/>
        <dbReference type="Rhea" id="RHEA-COMP:9623"/>
        <dbReference type="Rhea" id="RHEA-COMP:9652"/>
        <dbReference type="Rhea" id="RHEA-COMP:9653"/>
        <dbReference type="Rhea" id="RHEA-COMP:9685"/>
        <dbReference type="ChEBI" id="CHEBI:15378"/>
        <dbReference type="ChEBI" id="CHEBI:16526"/>
        <dbReference type="ChEBI" id="CHEBI:64479"/>
        <dbReference type="ChEBI" id="CHEBI:78449"/>
        <dbReference type="ChEBI" id="CHEBI:78483"/>
        <dbReference type="ChEBI" id="CHEBI:78487"/>
    </reaction>
    <physiologicalReaction direction="left-to-right" evidence="33">
        <dbReference type="Rhea" id="RHEA:41917"/>
    </physiologicalReaction>
</comment>
<comment type="catalytic activity">
    <reaction evidence="49">
        <text>butanoyl-[ACP] + malonyl-[ACP] + H(+) = 3-oxohexanoyl-[ACP] + holo-[ACP] + CO2</text>
        <dbReference type="Rhea" id="RHEA:41820"/>
        <dbReference type="Rhea" id="RHEA-COMP:9623"/>
        <dbReference type="Rhea" id="RHEA-COMP:9628"/>
        <dbReference type="Rhea" id="RHEA-COMP:9629"/>
        <dbReference type="Rhea" id="RHEA-COMP:9685"/>
        <dbReference type="ChEBI" id="CHEBI:15378"/>
        <dbReference type="ChEBI" id="CHEBI:16526"/>
        <dbReference type="ChEBI" id="CHEBI:64479"/>
        <dbReference type="ChEBI" id="CHEBI:78449"/>
        <dbReference type="ChEBI" id="CHEBI:78454"/>
        <dbReference type="ChEBI" id="CHEBI:78456"/>
    </reaction>
    <physiologicalReaction direction="left-to-right" evidence="49">
        <dbReference type="Rhea" id="RHEA:41821"/>
    </physiologicalReaction>
</comment>
<evidence type="ECO:0000256" key="49">
    <source>
        <dbReference type="ARBA" id="ARBA00049449"/>
    </source>
</evidence>
<comment type="catalytic activity">
    <reaction evidence="44">
        <text>decanoyl-[ACP] + malonyl-[ACP] + H(+) = 3-oxododecanoyl-[ACP] + holo-[ACP] + CO2</text>
        <dbReference type="Rhea" id="RHEA:41868"/>
        <dbReference type="Rhea" id="RHEA-COMP:9623"/>
        <dbReference type="Rhea" id="RHEA-COMP:9640"/>
        <dbReference type="Rhea" id="RHEA-COMP:9641"/>
        <dbReference type="Rhea" id="RHEA-COMP:9685"/>
        <dbReference type="ChEBI" id="CHEBI:15378"/>
        <dbReference type="ChEBI" id="CHEBI:16526"/>
        <dbReference type="ChEBI" id="CHEBI:64479"/>
        <dbReference type="ChEBI" id="CHEBI:78449"/>
        <dbReference type="ChEBI" id="CHEBI:78468"/>
        <dbReference type="ChEBI" id="CHEBI:78469"/>
    </reaction>
    <physiologicalReaction direction="left-to-right" evidence="44">
        <dbReference type="Rhea" id="RHEA:41869"/>
    </physiologicalReaction>
</comment>
<keyword evidence="7" id="KW-0521">NADP</keyword>
<dbReference type="Pfam" id="PF00109">
    <property type="entry name" value="ketoacyl-synt"/>
    <property type="match status" value="1"/>
</dbReference>
<comment type="catalytic activity">
    <reaction evidence="28">
        <text>dodecanoyl-[ACP] + malonyl-[ACP] + H(+) = 3-oxotetradecanoyl-[ACP] + holo-[ACP] + CO2</text>
        <dbReference type="Rhea" id="RHEA:41884"/>
        <dbReference type="Rhea" id="RHEA-COMP:9623"/>
        <dbReference type="Rhea" id="RHEA-COMP:9644"/>
        <dbReference type="Rhea" id="RHEA-COMP:9645"/>
        <dbReference type="Rhea" id="RHEA-COMP:9685"/>
        <dbReference type="ChEBI" id="CHEBI:15378"/>
        <dbReference type="ChEBI" id="CHEBI:16526"/>
        <dbReference type="ChEBI" id="CHEBI:64479"/>
        <dbReference type="ChEBI" id="CHEBI:65264"/>
        <dbReference type="ChEBI" id="CHEBI:78449"/>
        <dbReference type="ChEBI" id="CHEBI:78473"/>
    </reaction>
    <physiologicalReaction direction="left-to-right" evidence="28">
        <dbReference type="Rhea" id="RHEA:41885"/>
    </physiologicalReaction>
</comment>
<comment type="catalytic activity">
    <reaction evidence="15">
        <text>(3R)-hydroxydecanoyl-[ACP] = (2E)-decenoyl-[ACP] + H2O</text>
        <dbReference type="Rhea" id="RHEA:41860"/>
        <dbReference type="Rhea" id="RHEA-COMP:9638"/>
        <dbReference type="Rhea" id="RHEA-COMP:9639"/>
        <dbReference type="ChEBI" id="CHEBI:15377"/>
        <dbReference type="ChEBI" id="CHEBI:78466"/>
        <dbReference type="ChEBI" id="CHEBI:78467"/>
    </reaction>
    <physiologicalReaction direction="left-to-right" evidence="15">
        <dbReference type="Rhea" id="RHEA:41861"/>
    </physiologicalReaction>
</comment>
<dbReference type="GO" id="GO:0031177">
    <property type="term" value="F:phosphopantetheine binding"/>
    <property type="evidence" value="ECO:0007669"/>
    <property type="project" value="InterPro"/>
</dbReference>
<dbReference type="GO" id="GO:0016297">
    <property type="term" value="F:fatty acyl-[ACP] hydrolase activity"/>
    <property type="evidence" value="ECO:0007669"/>
    <property type="project" value="UniProtKB-EC"/>
</dbReference>
<comment type="caution">
    <text evidence="57">The sequence shown here is derived from an EMBL/GenBank/DDBJ whole genome shotgun (WGS) entry which is preliminary data.</text>
</comment>
<dbReference type="InterPro" id="IPR036291">
    <property type="entry name" value="NAD(P)-bd_dom_sf"/>
</dbReference>
<evidence type="ECO:0000256" key="8">
    <source>
        <dbReference type="ARBA" id="ARBA00022898"/>
    </source>
</evidence>
<comment type="catalytic activity">
    <reaction evidence="39">
        <text>a 2,3-saturated acyl-[ACP] + NADP(+) = a (2E)-enoyl-[ACP] + NADPH + H(+)</text>
        <dbReference type="Rhea" id="RHEA:22564"/>
        <dbReference type="Rhea" id="RHEA-COMP:9925"/>
        <dbReference type="Rhea" id="RHEA-COMP:9926"/>
        <dbReference type="ChEBI" id="CHEBI:15378"/>
        <dbReference type="ChEBI" id="CHEBI:57783"/>
        <dbReference type="ChEBI" id="CHEBI:58349"/>
        <dbReference type="ChEBI" id="CHEBI:78784"/>
        <dbReference type="ChEBI" id="CHEBI:78785"/>
        <dbReference type="EC" id="1.3.1.39"/>
    </reaction>
    <physiologicalReaction direction="right-to-left" evidence="39">
        <dbReference type="Rhea" id="RHEA:22566"/>
    </physiologicalReaction>
</comment>
<dbReference type="InterPro" id="IPR016036">
    <property type="entry name" value="Malonyl_transacylase_ACP-bd"/>
</dbReference>
<evidence type="ECO:0000256" key="48">
    <source>
        <dbReference type="ARBA" id="ARBA00049422"/>
    </source>
</evidence>
<comment type="catalytic activity">
    <reaction evidence="19">
        <text>(3R)-hydroxyhexadecanoyl-[ACP] = (2E)-hexadecenoyl-[ACP] + H2O</text>
        <dbReference type="Rhea" id="RHEA:41908"/>
        <dbReference type="Rhea" id="RHEA-COMP:9650"/>
        <dbReference type="Rhea" id="RHEA-COMP:9651"/>
        <dbReference type="ChEBI" id="CHEBI:15377"/>
        <dbReference type="ChEBI" id="CHEBI:78480"/>
        <dbReference type="ChEBI" id="CHEBI:78481"/>
    </reaction>
    <physiologicalReaction direction="left-to-right" evidence="19">
        <dbReference type="Rhea" id="RHEA:41909"/>
    </physiologicalReaction>
</comment>
<dbReference type="InterPro" id="IPR057326">
    <property type="entry name" value="KR_dom"/>
</dbReference>
<evidence type="ECO:0000256" key="12">
    <source>
        <dbReference type="ARBA" id="ARBA00023332"/>
    </source>
</evidence>
<keyword evidence="11" id="KW-0012">Acyltransferase</keyword>
<comment type="catalytic activity">
    <reaction evidence="25">
        <text>3-oxodecanoyl-[ACP] + NADPH + H(+) = (3R)-hydroxydecanoyl-[ACP] + NADP(+)</text>
        <dbReference type="Rhea" id="RHEA:41856"/>
        <dbReference type="Rhea" id="RHEA-COMP:9637"/>
        <dbReference type="Rhea" id="RHEA-COMP:9638"/>
        <dbReference type="ChEBI" id="CHEBI:15378"/>
        <dbReference type="ChEBI" id="CHEBI:57783"/>
        <dbReference type="ChEBI" id="CHEBI:58349"/>
        <dbReference type="ChEBI" id="CHEBI:78464"/>
        <dbReference type="ChEBI" id="CHEBI:78466"/>
    </reaction>
    <physiologicalReaction direction="left-to-right" evidence="25">
        <dbReference type="Rhea" id="RHEA:41857"/>
    </physiologicalReaction>
</comment>
<keyword evidence="5" id="KW-0808">Transferase</keyword>
<evidence type="ECO:0000256" key="1">
    <source>
        <dbReference type="ARBA" id="ARBA00005194"/>
    </source>
</evidence>
<sequence length="2392" mass="264459">MSTKREPIAIIGIGCKTPGNANNHKELWNMLLKGTDGITDVPPDRWNKDKFYDPDTNKAGKTKTARGGFINGIDKFDNEFFNIFPKEAENIDPQQRLLLQATFEALEDAGDRLEDFLGSRTAVYVGSFANDYQDILADPNNRYRISPQSTMGTSLTSLANRISYLYDLKGPSISLDTACSASLVAIHLACQSIWHREADRAVAGGVNININPAQTIMLSKGNFLSADGLCKSFDESGNGYVRGEGVGMIYLKPLSKALADNNKIYALIRGSACNSDGYTPAGFTVPNPDSQTAMLQAAYQGAGIDPGRVQYIEAHGTGTSVGDPLETRAFANLFSQRPATQPLLIGSIKSNIGHLEGAAGVAGFIKLALCLHHKQIPANLHFNRPNPKIDFENWRLKVVEHNQPWPAPADGTPRVGGVNSFGAGGTNAHVVMEEYVPDSEIIVGQDLAEDIEPEVNLFTCSAQTQEALKAQLNAYQSYLSAGKINLNDLCFNAGQHRSSLRHRLAIAARSPEELSSKISAFLSDEPLEGTVSGQPQEKKPRLAFVFTGQGPQWYAMGRQLIDTEPVFRHVIATVDKLFVNIAGWSLLEEMSRGKAESRVSDTRIAQPAIMALQIALVELWKHNGIEPAGVIGHSIGEVAAAYTAGALTLEQAVQVIFHRSRGQHAAAGKGAMLAVGVDLVAAEKLIAKVADRVSVAAINGPESITLSGDRAPLEEIARQLEQQDIFHRFLKVDVPFHSHHMAPLKEELIGSLNDLQPSAAQIALYSTVSGKREDGLHLVSDYWYQNVRDPVYFAPALQRMIEDGFDTFIEIGPHPALSGGAEELFANLNADARIYPSIRRQEDEALRLKQTLGALYVAGQPMYWAKVCPGAKRLHDLPRYAWQQKRFWNESLAHQHHRLQLSLHPNITQHQASGVTPDRHVFKVFLDSQAEPYLSEHRMDDMILFPGSGHLEIAMAAAKKAFGESFRYLMDISFERGLFLPDEGEPLAINLELDPAEGRYWLVSRDPGKTDAEWVKHSSGRMNCLDALPTPPTISLADVQREVCDRMPVQPMYNSLKRGGLSYGEKFKNIQNFWNAPGKLLAKIVIPDSLKHDLDRYFVHPAIMDTIIHTIYATRRLEADEELGVYLPVHIDRYSLFREPDGDILWNYLCIEQADEEYLQSNVTVFDDAGHVVAQIMGLRFKYITGSRSNEEDVAYSGSYQYLWQPANDINIEPQSGADVLLIADAPHPHSAIVAELQRLGANVVTLGEHPEFDWPVDLQERQAVLNALGEVKTRYPALNRIVNLLPMSQTGEDNLAPRIETMLWKSVNINHAIIENELQPILWTVNCGSDLVTQEDRRLNLVQAPMYGVSRTMNNEYPLAICKVVDLSEANADELRLLAQLITSTDSAGKETELAIRGEHLFVHRLEPVDPVQAQAQAARTLPGSGGHYQAVLAKPGVISSVELRQFTPQAPKHDEVEIAVKAAALLDRTSESHTLSHECSGVVTRVGSGVRRFKTGDKVIAIANNALSGTLNVSEHCVIHKPVSLSFEQAARTPLACLTAWHALIGLARIKPGERVLIHNAHTPVGIAAVHLAQQTRAEIYASADTEARRERLRALGVNQVYDSSRLDFREQIMADSQGEGIDIVLNQLRGKGVVQSIKCLRAFGRFIELNAQYNGADNTLNVRRQAINLSYFAVDILALLSQRPQEAAELFTQAVSLLNGNLPMPLPDCSVVSIADLSTALNDNDKTATRVVILEGQEVNALPALHLQLAPEKIYLITGGASGLGIVLAKWLVAHGARKLALASRSGPKNEEDRRAIQQLRQQDVEILLPEVDLSCAKAVNKMLEQVKTLAPLGGVIHGAAVMQNALIGNLQREELMPAFAAKALGSWHLHQALHHEALEFFLSLSSIASVFGFGGQTCYSAANNFVDKLTLYRQMQGLPAQAINIGVLGHFAGLTKNADSLLNLLEKQGWLPMSQKQITAKIERILLDGNVVRMAANIDWLRFREHFDHLRNDLRFAHLLSNEALQIKGQGGGNESLREQVQALAEVDAVQALKAHLIEALARILGTTGDKISAEKSLSSMGLDSLMLNQLRHWIQQKLEINYPLMRMVKGPSLLELAEQLQQELTNGESPQQQSGDISGITSEEDIEVVHDYFVRLKRAKGEQPKKLKLFMMHPMGAGASMFAHFLYNAPEDCEIYAIQSPGRENRLQEPNHTHLTPLLEELEQAFDRLMEDEKRLGWDGEIAFYGHSYGGIVMFELYRSLRAAGKKLPVHFFSSATMAPQLTGTWKNRDALRETGKASNSEQKILGLLSYIDDLEFVKQIMPGMRRDMPLLMSYEYQHAEPLSCPISVFSAIEDEVTLVEEMTAWQEQTTQEFQQFLVHGDHWFVSRNKEFIGEKIALAVAQWLSK</sequence>
<comment type="catalytic activity">
    <reaction evidence="34">
        <text>(2E)-dodecenoyl-[ACP] + NADPH + H(+) = dodecanoyl-[ACP] + NADP(+)</text>
        <dbReference type="Rhea" id="RHEA:41880"/>
        <dbReference type="Rhea" id="RHEA-COMP:9643"/>
        <dbReference type="Rhea" id="RHEA-COMP:9644"/>
        <dbReference type="ChEBI" id="CHEBI:15378"/>
        <dbReference type="ChEBI" id="CHEBI:57783"/>
        <dbReference type="ChEBI" id="CHEBI:58349"/>
        <dbReference type="ChEBI" id="CHEBI:65264"/>
        <dbReference type="ChEBI" id="CHEBI:78472"/>
    </reaction>
    <physiologicalReaction direction="left-to-right" evidence="34">
        <dbReference type="Rhea" id="RHEA:41881"/>
    </physiologicalReaction>
</comment>
<keyword evidence="4" id="KW-0597">Phosphoprotein</keyword>
<evidence type="ECO:0000256" key="31">
    <source>
        <dbReference type="ARBA" id="ARBA00047953"/>
    </source>
</evidence>
<evidence type="ECO:0000256" key="51">
    <source>
        <dbReference type="ARBA" id="ARBA00049533"/>
    </source>
</evidence>
<comment type="catalytic activity">
    <reaction evidence="27">
        <text>(2E)-butenoyl-[ACP] + NADPH + H(+) = butanoyl-[ACP] + NADP(+)</text>
        <dbReference type="Rhea" id="RHEA:41812"/>
        <dbReference type="Rhea" id="RHEA-COMP:9627"/>
        <dbReference type="Rhea" id="RHEA-COMP:9628"/>
        <dbReference type="ChEBI" id="CHEBI:15378"/>
        <dbReference type="ChEBI" id="CHEBI:57783"/>
        <dbReference type="ChEBI" id="CHEBI:58349"/>
        <dbReference type="ChEBI" id="CHEBI:78453"/>
        <dbReference type="ChEBI" id="CHEBI:78454"/>
    </reaction>
    <physiologicalReaction direction="left-to-right" evidence="27">
        <dbReference type="Rhea" id="RHEA:41813"/>
    </physiologicalReaction>
</comment>
<evidence type="ECO:0000256" key="37">
    <source>
        <dbReference type="ARBA" id="ARBA00048506"/>
    </source>
</evidence>
<comment type="catalytic activity">
    <reaction evidence="48">
        <text>3-oxooctanoyl-[ACP] + NADPH + H(+) = (3R)-hydroxyoctanoyl-[ACP] + NADP(+)</text>
        <dbReference type="Rhea" id="RHEA:41840"/>
        <dbReference type="Rhea" id="RHEA-COMP:9633"/>
        <dbReference type="Rhea" id="RHEA-COMP:9634"/>
        <dbReference type="ChEBI" id="CHEBI:15378"/>
        <dbReference type="ChEBI" id="CHEBI:57783"/>
        <dbReference type="ChEBI" id="CHEBI:58349"/>
        <dbReference type="ChEBI" id="CHEBI:78460"/>
        <dbReference type="ChEBI" id="CHEBI:78461"/>
    </reaction>
    <physiologicalReaction direction="left-to-right" evidence="48">
        <dbReference type="Rhea" id="RHEA:41841"/>
    </physiologicalReaction>
</comment>
<gene>
    <name evidence="57" type="ORF">DHV72_19780</name>
</gene>
<evidence type="ECO:0000256" key="30">
    <source>
        <dbReference type="ARBA" id="ARBA00047897"/>
    </source>
</evidence>
<evidence type="ECO:0000256" key="53">
    <source>
        <dbReference type="PROSITE-ProRule" id="PRU01363"/>
    </source>
</evidence>
<evidence type="ECO:0000256" key="28">
    <source>
        <dbReference type="ARBA" id="ARBA00047578"/>
    </source>
</evidence>
<dbReference type="Gene3D" id="3.30.70.3290">
    <property type="match status" value="1"/>
</dbReference>
<comment type="catalytic activity">
    <reaction evidence="45">
        <text>(2E)-tetradecenoyl-[ACP] + NADPH + H(+) = tetradecanoyl-[ACP] + NADP(+)</text>
        <dbReference type="Rhea" id="RHEA:41896"/>
        <dbReference type="Rhea" id="RHEA-COMP:9647"/>
        <dbReference type="Rhea" id="RHEA-COMP:9648"/>
        <dbReference type="ChEBI" id="CHEBI:15378"/>
        <dbReference type="ChEBI" id="CHEBI:57783"/>
        <dbReference type="ChEBI" id="CHEBI:58349"/>
        <dbReference type="ChEBI" id="CHEBI:78475"/>
        <dbReference type="ChEBI" id="CHEBI:78477"/>
    </reaction>
    <physiologicalReaction direction="left-to-right" evidence="45">
        <dbReference type="Rhea" id="RHEA:41897"/>
    </physiologicalReaction>
</comment>
<evidence type="ECO:0000256" key="24">
    <source>
        <dbReference type="ARBA" id="ARBA00047400"/>
    </source>
</evidence>
<dbReference type="Gene3D" id="3.40.50.720">
    <property type="entry name" value="NAD(P)-binding Rossmann-like Domain"/>
    <property type="match status" value="3"/>
</dbReference>
<dbReference type="Gene3D" id="3.40.50.1820">
    <property type="entry name" value="alpha/beta hydrolase"/>
    <property type="match status" value="1"/>
</dbReference>
<dbReference type="GO" id="GO:0141148">
    <property type="term" value="F:enoyl-[acyl-carrier-protein] reductase (NADPH) activity"/>
    <property type="evidence" value="ECO:0007669"/>
    <property type="project" value="UniProtKB-EC"/>
</dbReference>
<protein>
    <submittedName>
        <fullName evidence="57">Short-chain dehydrogenase</fullName>
    </submittedName>
</protein>
<comment type="catalytic activity">
    <reaction evidence="30">
        <text>(2E)-hexenoyl-[ACP] + NADPH + H(+) = hexanoyl-[ACP] + NADP(+)</text>
        <dbReference type="Rhea" id="RHEA:41832"/>
        <dbReference type="Rhea" id="RHEA-COMP:9631"/>
        <dbReference type="Rhea" id="RHEA-COMP:9632"/>
        <dbReference type="ChEBI" id="CHEBI:15378"/>
        <dbReference type="ChEBI" id="CHEBI:57783"/>
        <dbReference type="ChEBI" id="CHEBI:58349"/>
        <dbReference type="ChEBI" id="CHEBI:78458"/>
        <dbReference type="ChEBI" id="CHEBI:78459"/>
    </reaction>
    <physiologicalReaction direction="left-to-right" evidence="30">
        <dbReference type="Rhea" id="RHEA:41833"/>
    </physiologicalReaction>
</comment>
<dbReference type="Gene3D" id="3.40.366.10">
    <property type="entry name" value="Malonyl-Coenzyme A Acyl Carrier Protein, domain 2"/>
    <property type="match status" value="1"/>
</dbReference>
<dbReference type="SMART" id="SM00827">
    <property type="entry name" value="PKS_AT"/>
    <property type="match status" value="1"/>
</dbReference>
<evidence type="ECO:0000256" key="15">
    <source>
        <dbReference type="ARBA" id="ARBA00023388"/>
    </source>
</evidence>
<evidence type="ECO:0000256" key="34">
    <source>
        <dbReference type="ARBA" id="ARBA00048281"/>
    </source>
</evidence>
<dbReference type="Proteomes" id="UP000262210">
    <property type="component" value="Unassembled WGS sequence"/>
</dbReference>
<dbReference type="Pfam" id="PF00107">
    <property type="entry name" value="ADH_zinc_N"/>
    <property type="match status" value="1"/>
</dbReference>
<evidence type="ECO:0000256" key="52">
    <source>
        <dbReference type="ARBA" id="ARBA00054155"/>
    </source>
</evidence>
<dbReference type="InterPro" id="IPR020843">
    <property type="entry name" value="ER"/>
</dbReference>
<dbReference type="Pfam" id="PF02801">
    <property type="entry name" value="Ketoacyl-synt_C"/>
    <property type="match status" value="1"/>
</dbReference>
<comment type="catalytic activity">
    <reaction evidence="26">
        <text>tetradecanoyl-[ACP] + malonyl-[ACP] + H(+) = 3-oxohexadecanoyl-[ACP] + holo-[ACP] + CO2</text>
        <dbReference type="Rhea" id="RHEA:41900"/>
        <dbReference type="Rhea" id="RHEA-COMP:9623"/>
        <dbReference type="Rhea" id="RHEA-COMP:9648"/>
        <dbReference type="Rhea" id="RHEA-COMP:9649"/>
        <dbReference type="Rhea" id="RHEA-COMP:9685"/>
        <dbReference type="ChEBI" id="CHEBI:15378"/>
        <dbReference type="ChEBI" id="CHEBI:16526"/>
        <dbReference type="ChEBI" id="CHEBI:64479"/>
        <dbReference type="ChEBI" id="CHEBI:78449"/>
        <dbReference type="ChEBI" id="CHEBI:78477"/>
        <dbReference type="ChEBI" id="CHEBI:78478"/>
    </reaction>
    <physiologicalReaction direction="left-to-right" evidence="26">
        <dbReference type="Rhea" id="RHEA:41901"/>
    </physiologicalReaction>
</comment>
<dbReference type="InterPro" id="IPR042104">
    <property type="entry name" value="PKS_dehydratase_sf"/>
</dbReference>
<dbReference type="SUPFAM" id="SSF51735">
    <property type="entry name" value="NAD(P)-binding Rossmann-fold domains"/>
    <property type="match status" value="3"/>
</dbReference>
<dbReference type="PANTHER" id="PTHR43775:SF37">
    <property type="entry name" value="SI:DKEY-61P9.11"/>
    <property type="match status" value="1"/>
</dbReference>
<dbReference type="Gene3D" id="3.90.180.10">
    <property type="entry name" value="Medium-chain alcohol dehydrogenases, catalytic domain"/>
    <property type="match status" value="1"/>
</dbReference>
<evidence type="ECO:0000259" key="55">
    <source>
        <dbReference type="PROSITE" id="PS52004"/>
    </source>
</evidence>
<dbReference type="SUPFAM" id="SSF50129">
    <property type="entry name" value="GroES-like"/>
    <property type="match status" value="1"/>
</dbReference>
<evidence type="ECO:0000256" key="38">
    <source>
        <dbReference type="ARBA" id="ARBA00048571"/>
    </source>
</evidence>
<comment type="catalytic activity">
    <reaction evidence="43">
        <text>(2E)-octadecenoyl-[ACP] + NADPH + H(+) = octadecanoyl-[ACP] + NADP(+)</text>
        <dbReference type="Rhea" id="RHEA:41928"/>
        <dbReference type="Rhea" id="RHEA-COMP:9655"/>
        <dbReference type="Rhea" id="RHEA-COMP:9656"/>
        <dbReference type="ChEBI" id="CHEBI:15378"/>
        <dbReference type="ChEBI" id="CHEBI:57783"/>
        <dbReference type="ChEBI" id="CHEBI:58349"/>
        <dbReference type="ChEBI" id="CHEBI:78489"/>
        <dbReference type="ChEBI" id="CHEBI:78495"/>
    </reaction>
    <physiologicalReaction direction="left-to-right" evidence="43">
        <dbReference type="Rhea" id="RHEA:41929"/>
    </physiologicalReaction>
</comment>
<evidence type="ECO:0000256" key="26">
    <source>
        <dbReference type="ARBA" id="ARBA00047451"/>
    </source>
</evidence>
<dbReference type="InterPro" id="IPR029058">
    <property type="entry name" value="AB_hydrolase_fold"/>
</dbReference>
<feature type="region of interest" description="C-terminal hotdog fold" evidence="53">
    <location>
        <begin position="1044"/>
        <end position="1190"/>
    </location>
</feature>
<keyword evidence="10" id="KW-0511">Multifunctional enzyme</keyword>
<evidence type="ECO:0000256" key="41">
    <source>
        <dbReference type="ARBA" id="ARBA00048704"/>
    </source>
</evidence>
<comment type="function">
    <text evidence="52">Involved in production of the polyketide antibiotic thailandamide.</text>
</comment>
<comment type="catalytic activity">
    <reaction evidence="50">
        <text>(2E)-decenoyl-[ACP] + NADPH + H(+) = decanoyl-[ACP] + NADP(+)</text>
        <dbReference type="Rhea" id="RHEA:41864"/>
        <dbReference type="Rhea" id="RHEA-COMP:9639"/>
        <dbReference type="Rhea" id="RHEA-COMP:9640"/>
        <dbReference type="ChEBI" id="CHEBI:15378"/>
        <dbReference type="ChEBI" id="CHEBI:57783"/>
        <dbReference type="ChEBI" id="CHEBI:58349"/>
        <dbReference type="ChEBI" id="CHEBI:78467"/>
        <dbReference type="ChEBI" id="CHEBI:78468"/>
    </reaction>
    <physiologicalReaction direction="left-to-right" evidence="50">
        <dbReference type="Rhea" id="RHEA:41865"/>
    </physiologicalReaction>
</comment>
<comment type="catalytic activity">
    <reaction evidence="47">
        <text>3-oxohexadecanoyl-[ACP] + NADPH + H(+) = (3R)-hydroxyhexadecanoyl-[ACP] + NADP(+)</text>
        <dbReference type="Rhea" id="RHEA:41904"/>
        <dbReference type="Rhea" id="RHEA-COMP:9649"/>
        <dbReference type="Rhea" id="RHEA-COMP:9650"/>
        <dbReference type="ChEBI" id="CHEBI:15378"/>
        <dbReference type="ChEBI" id="CHEBI:57783"/>
        <dbReference type="ChEBI" id="CHEBI:58349"/>
        <dbReference type="ChEBI" id="CHEBI:78478"/>
        <dbReference type="ChEBI" id="CHEBI:78480"/>
    </reaction>
    <physiologicalReaction direction="left-to-right" evidence="47">
        <dbReference type="Rhea" id="RHEA:41905"/>
    </physiologicalReaction>
</comment>
<evidence type="ECO:0000256" key="19">
    <source>
        <dbReference type="ARBA" id="ARBA00023401"/>
    </source>
</evidence>
<comment type="catalytic activity">
    <reaction evidence="37">
        <text>a fatty acyl-[ACP] + malonyl-[ACP] + H(+) = a 3-oxoacyl-[ACP] + holo-[ACP] + CO2</text>
        <dbReference type="Rhea" id="RHEA:22836"/>
        <dbReference type="Rhea" id="RHEA-COMP:9623"/>
        <dbReference type="Rhea" id="RHEA-COMP:9685"/>
        <dbReference type="Rhea" id="RHEA-COMP:9916"/>
        <dbReference type="Rhea" id="RHEA-COMP:14125"/>
        <dbReference type="ChEBI" id="CHEBI:15378"/>
        <dbReference type="ChEBI" id="CHEBI:16526"/>
        <dbReference type="ChEBI" id="CHEBI:64479"/>
        <dbReference type="ChEBI" id="CHEBI:78449"/>
        <dbReference type="ChEBI" id="CHEBI:78776"/>
        <dbReference type="ChEBI" id="CHEBI:138651"/>
        <dbReference type="EC" id="2.3.1.41"/>
    </reaction>
    <physiologicalReaction direction="left-to-right" evidence="37">
        <dbReference type="Rhea" id="RHEA:22837"/>
    </physiologicalReaction>
</comment>
<evidence type="ECO:0000256" key="20">
    <source>
        <dbReference type="ARBA" id="ARBA00023402"/>
    </source>
</evidence>
<dbReference type="GO" id="GO:0004313">
    <property type="term" value="F:[acyl-carrier-protein] S-acetyltransferase activity"/>
    <property type="evidence" value="ECO:0007669"/>
    <property type="project" value="UniProtKB-EC"/>
</dbReference>
<dbReference type="SUPFAM" id="SSF53901">
    <property type="entry name" value="Thiolase-like"/>
    <property type="match status" value="1"/>
</dbReference>
<evidence type="ECO:0000256" key="43">
    <source>
        <dbReference type="ARBA" id="ARBA00049019"/>
    </source>
</evidence>
<dbReference type="InterPro" id="IPR009081">
    <property type="entry name" value="PP-bd_ACP"/>
</dbReference>
<evidence type="ECO:0000256" key="35">
    <source>
        <dbReference type="ARBA" id="ARBA00048289"/>
    </source>
</evidence>
<dbReference type="PROSITE" id="PS50075">
    <property type="entry name" value="CARRIER"/>
    <property type="match status" value="1"/>
</dbReference>
<evidence type="ECO:0000313" key="57">
    <source>
        <dbReference type="EMBL" id="HCK02240.1"/>
    </source>
</evidence>
<dbReference type="EMBL" id="DPSM01000028">
    <property type="protein sequence ID" value="HCK02240.1"/>
    <property type="molecule type" value="Genomic_DNA"/>
</dbReference>
<feature type="domain" description="PKS/mFAS DH" evidence="56">
    <location>
        <begin position="904"/>
        <end position="1190"/>
    </location>
</feature>
<dbReference type="InterPro" id="IPR014030">
    <property type="entry name" value="Ketoacyl_synth_N"/>
</dbReference>
<evidence type="ECO:0000256" key="27">
    <source>
        <dbReference type="ARBA" id="ARBA00047500"/>
    </source>
</evidence>
<keyword evidence="3" id="KW-0596">Phosphopantetheine</keyword>
<dbReference type="InterPro" id="IPR014043">
    <property type="entry name" value="Acyl_transferase_dom"/>
</dbReference>
<dbReference type="InterPro" id="IPR016039">
    <property type="entry name" value="Thiolase-like"/>
</dbReference>
<dbReference type="InterPro" id="IPR049551">
    <property type="entry name" value="PKS_DH_C"/>
</dbReference>
<evidence type="ECO:0000256" key="10">
    <source>
        <dbReference type="ARBA" id="ARBA00023268"/>
    </source>
</evidence>
<comment type="catalytic activity">
    <reaction evidence="51">
        <text>octanoyl-[ACP] + malonyl-[ACP] + H(+) = 3-oxodecanoyl-[ACP] + holo-[ACP] + CO2</text>
        <dbReference type="Rhea" id="RHEA:41852"/>
        <dbReference type="Rhea" id="RHEA-COMP:9623"/>
        <dbReference type="Rhea" id="RHEA-COMP:9636"/>
        <dbReference type="Rhea" id="RHEA-COMP:9637"/>
        <dbReference type="Rhea" id="RHEA-COMP:9685"/>
        <dbReference type="ChEBI" id="CHEBI:15378"/>
        <dbReference type="ChEBI" id="CHEBI:16526"/>
        <dbReference type="ChEBI" id="CHEBI:64479"/>
        <dbReference type="ChEBI" id="CHEBI:78449"/>
        <dbReference type="ChEBI" id="CHEBI:78463"/>
        <dbReference type="ChEBI" id="CHEBI:78464"/>
    </reaction>
    <physiologicalReaction direction="left-to-right" evidence="51">
        <dbReference type="Rhea" id="RHEA:41853"/>
    </physiologicalReaction>
</comment>
<dbReference type="InterPro" id="IPR016035">
    <property type="entry name" value="Acyl_Trfase/lysoPLipase"/>
</dbReference>
<comment type="catalytic activity">
    <reaction evidence="17">
        <text>(3R)-hydroxytetradecanoyl-[ACP] = (2E)-tetradecenoyl-[ACP] + H2O</text>
        <dbReference type="Rhea" id="RHEA:41892"/>
        <dbReference type="Rhea" id="RHEA-COMP:9646"/>
        <dbReference type="Rhea" id="RHEA-COMP:9647"/>
        <dbReference type="ChEBI" id="CHEBI:15377"/>
        <dbReference type="ChEBI" id="CHEBI:78474"/>
        <dbReference type="ChEBI" id="CHEBI:78475"/>
    </reaction>
    <physiologicalReaction direction="left-to-right" evidence="17">
        <dbReference type="Rhea" id="RHEA:41893"/>
    </physiologicalReaction>
</comment>
<dbReference type="SUPFAM" id="SSF52151">
    <property type="entry name" value="FabD/lysophospholipase-like"/>
    <property type="match status" value="1"/>
</dbReference>
<comment type="catalytic activity">
    <reaction evidence="36">
        <text>(2E)-octenoyl-[ACP] + NADPH + H(+) = octanoyl-[ACP] + NADP(+)</text>
        <dbReference type="Rhea" id="RHEA:41848"/>
        <dbReference type="Rhea" id="RHEA-COMP:9635"/>
        <dbReference type="Rhea" id="RHEA-COMP:9636"/>
        <dbReference type="ChEBI" id="CHEBI:15378"/>
        <dbReference type="ChEBI" id="CHEBI:57783"/>
        <dbReference type="ChEBI" id="CHEBI:58349"/>
        <dbReference type="ChEBI" id="CHEBI:78462"/>
        <dbReference type="ChEBI" id="CHEBI:78463"/>
    </reaction>
    <physiologicalReaction direction="left-to-right" evidence="36">
        <dbReference type="Rhea" id="RHEA:41849"/>
    </physiologicalReaction>
</comment>
<evidence type="ECO:0000259" key="54">
    <source>
        <dbReference type="PROSITE" id="PS50075"/>
    </source>
</evidence>
<feature type="domain" description="Carrier" evidence="54">
    <location>
        <begin position="2035"/>
        <end position="2109"/>
    </location>
</feature>
<dbReference type="FunFam" id="3.40.366.10:FF:000002">
    <property type="entry name" value="Probable polyketide synthase 2"/>
    <property type="match status" value="1"/>
</dbReference>
<dbReference type="Pfam" id="PF14765">
    <property type="entry name" value="PS-DH"/>
    <property type="match status" value="1"/>
</dbReference>
<dbReference type="InterPro" id="IPR036736">
    <property type="entry name" value="ACP-like_sf"/>
</dbReference>
<evidence type="ECO:0000256" key="6">
    <source>
        <dbReference type="ARBA" id="ARBA00022799"/>
    </source>
</evidence>
<dbReference type="Pfam" id="PF00550">
    <property type="entry name" value="PP-binding"/>
    <property type="match status" value="1"/>
</dbReference>
<keyword evidence="8" id="KW-0663">Pyridoxal phosphate</keyword>
<comment type="catalytic activity">
    <reaction evidence="32">
        <text>acetyl-[ACP] + malonyl-[ACP] + H(+) = 3-oxobutanoyl-[ACP] + holo-[ACP] + CO2</text>
        <dbReference type="Rhea" id="RHEA:41800"/>
        <dbReference type="Rhea" id="RHEA-COMP:9621"/>
        <dbReference type="Rhea" id="RHEA-COMP:9623"/>
        <dbReference type="Rhea" id="RHEA-COMP:9625"/>
        <dbReference type="Rhea" id="RHEA-COMP:9685"/>
        <dbReference type="ChEBI" id="CHEBI:15378"/>
        <dbReference type="ChEBI" id="CHEBI:16526"/>
        <dbReference type="ChEBI" id="CHEBI:64479"/>
        <dbReference type="ChEBI" id="CHEBI:78446"/>
        <dbReference type="ChEBI" id="CHEBI:78449"/>
        <dbReference type="ChEBI" id="CHEBI:78450"/>
    </reaction>
    <physiologicalReaction direction="left-to-right" evidence="32">
        <dbReference type="Rhea" id="RHEA:41801"/>
    </physiologicalReaction>
</comment>
<dbReference type="InterPro" id="IPR001031">
    <property type="entry name" value="Thioesterase"/>
</dbReference>
<dbReference type="InterPro" id="IPR020806">
    <property type="entry name" value="PKS_PP-bd"/>
</dbReference>
<dbReference type="Gene3D" id="3.40.47.10">
    <property type="match status" value="1"/>
</dbReference>